<keyword evidence="4" id="KW-1185">Reference proteome</keyword>
<dbReference type="PANTHER" id="PTHR37042">
    <property type="entry name" value="OUTER MEMBRANE PROTEIN RV1973"/>
    <property type="match status" value="1"/>
</dbReference>
<dbReference type="PANTHER" id="PTHR37042:SF4">
    <property type="entry name" value="OUTER MEMBRANE PROTEIN RV1973"/>
    <property type="match status" value="1"/>
</dbReference>
<evidence type="ECO:0000313" key="3">
    <source>
        <dbReference type="EMBL" id="SDQ82759.1"/>
    </source>
</evidence>
<evidence type="ECO:0000256" key="2">
    <source>
        <dbReference type="ARBA" id="ARBA00023136"/>
    </source>
</evidence>
<dbReference type="STRING" id="35622.SAMN04489764_2278"/>
<dbReference type="EMBL" id="FNKK01000002">
    <property type="protein sequence ID" value="SDQ82759.1"/>
    <property type="molecule type" value="Genomic_DNA"/>
</dbReference>
<evidence type="ECO:0000256" key="1">
    <source>
        <dbReference type="ARBA" id="ARBA00004370"/>
    </source>
</evidence>
<organism evidence="3 4">
    <name type="scientific">Thermostaphylospora chromogena</name>
    <dbReference type="NCBI Taxonomy" id="35622"/>
    <lineage>
        <taxon>Bacteria</taxon>
        <taxon>Bacillati</taxon>
        <taxon>Actinomycetota</taxon>
        <taxon>Actinomycetes</taxon>
        <taxon>Streptosporangiales</taxon>
        <taxon>Thermomonosporaceae</taxon>
        <taxon>Thermostaphylospora</taxon>
    </lineage>
</organism>
<sequence>MKAVVLAVLSGLALVLGGVGFHLCGALEEANDAAEDRRAAVQVAKAHAMHLMSISHDSVDQDIRRLLATSTGPAKEAYTRNAAKLKATTVDDKVVQTGVLRAAGLVSMEGGVARVLVVADVLIRWEGSKTPAQERFYRWDMKVTKVGGTWLVSEAEQVQ</sequence>
<comment type="subcellular location">
    <subcellularLocation>
        <location evidence="1">Membrane</location>
    </subcellularLocation>
</comment>
<dbReference type="RefSeq" id="WP_093259008.1">
    <property type="nucleotide sequence ID" value="NZ_FNKK01000002.1"/>
</dbReference>
<proteinExistence type="predicted"/>
<evidence type="ECO:0000313" key="4">
    <source>
        <dbReference type="Proteomes" id="UP000217103"/>
    </source>
</evidence>
<accession>A0A1H1E2R0</accession>
<dbReference type="GO" id="GO:0016020">
    <property type="term" value="C:membrane"/>
    <property type="evidence" value="ECO:0007669"/>
    <property type="project" value="UniProtKB-SubCell"/>
</dbReference>
<gene>
    <name evidence="3" type="ORF">SAMN04489764_2278</name>
</gene>
<dbReference type="OrthoDB" id="3395172at2"/>
<keyword evidence="2" id="KW-0472">Membrane</keyword>
<reference evidence="3 4" key="1">
    <citation type="submission" date="2016-10" db="EMBL/GenBank/DDBJ databases">
        <authorList>
            <person name="de Groot N.N."/>
        </authorList>
    </citation>
    <scope>NUCLEOTIDE SEQUENCE [LARGE SCALE GENOMIC DNA]</scope>
    <source>
        <strain evidence="3 4">DSM 43794</strain>
    </source>
</reference>
<protein>
    <submittedName>
        <fullName evidence="3">Mce-associated membrane protein</fullName>
    </submittedName>
</protein>
<dbReference type="Proteomes" id="UP000217103">
    <property type="component" value="Unassembled WGS sequence"/>
</dbReference>
<dbReference type="AlphaFoldDB" id="A0A1H1E2R0"/>
<name>A0A1H1E2R0_9ACTN</name>